<dbReference type="AlphaFoldDB" id="A0A0F9JMC7"/>
<evidence type="ECO:0000313" key="1">
    <source>
        <dbReference type="EMBL" id="KKM70773.1"/>
    </source>
</evidence>
<name>A0A0F9JMC7_9ZZZZ</name>
<protein>
    <submittedName>
        <fullName evidence="1">Uncharacterized protein</fullName>
    </submittedName>
</protein>
<sequence>MKRKKMNKRLKGSKKMLRCFCNSESFNIIKSGKHFVLICEGCECKRTIRTPGVTATEYTVSVPLIKGTLTIGEEDDMPKITPEPS</sequence>
<gene>
    <name evidence="1" type="ORF">LCGC14_1437400</name>
</gene>
<reference evidence="1" key="1">
    <citation type="journal article" date="2015" name="Nature">
        <title>Complex archaea that bridge the gap between prokaryotes and eukaryotes.</title>
        <authorList>
            <person name="Spang A."/>
            <person name="Saw J.H."/>
            <person name="Jorgensen S.L."/>
            <person name="Zaremba-Niedzwiedzka K."/>
            <person name="Martijn J."/>
            <person name="Lind A.E."/>
            <person name="van Eijk R."/>
            <person name="Schleper C."/>
            <person name="Guy L."/>
            <person name="Ettema T.J."/>
        </authorList>
    </citation>
    <scope>NUCLEOTIDE SEQUENCE</scope>
</reference>
<dbReference type="EMBL" id="LAZR01009753">
    <property type="protein sequence ID" value="KKM70773.1"/>
    <property type="molecule type" value="Genomic_DNA"/>
</dbReference>
<proteinExistence type="predicted"/>
<comment type="caution">
    <text evidence="1">The sequence shown here is derived from an EMBL/GenBank/DDBJ whole genome shotgun (WGS) entry which is preliminary data.</text>
</comment>
<organism evidence="1">
    <name type="scientific">marine sediment metagenome</name>
    <dbReference type="NCBI Taxonomy" id="412755"/>
    <lineage>
        <taxon>unclassified sequences</taxon>
        <taxon>metagenomes</taxon>
        <taxon>ecological metagenomes</taxon>
    </lineage>
</organism>
<accession>A0A0F9JMC7</accession>